<dbReference type="GO" id="GO:0005811">
    <property type="term" value="C:lipid droplet"/>
    <property type="evidence" value="ECO:0007669"/>
    <property type="project" value="TreeGrafter"/>
</dbReference>
<dbReference type="GeneID" id="103121032"/>
<dbReference type="Proteomes" id="UP001652624">
    <property type="component" value="Chromosome 1"/>
</dbReference>
<dbReference type="Pfam" id="PF00106">
    <property type="entry name" value="adh_short"/>
    <property type="match status" value="1"/>
</dbReference>
<sequence length="315" mass="35519">MDAVLDTAIFFGKFFYHFLESITYKIIPKRKKDVSGEIVLITGAGSGIGRQLAINFARRGVTLVLWDINQENNMETYRLAKEKGCVEVFAYKCDCSNKTDIYRVADQVKGEVGNVTILINNAGVVTGKYFLQIPDHMVERSFLVNVLSHFWTCKAFLPAMIEANHGHLVCISSAAGMSGICGLTDYCSSKFAALGFAESLYYELILEKKLNIKTTIVCPYFIKTGMFSGCITKYPFLLPMMEQSYVVEEIVNAILKEELYLVLPKFLSFTLLVKQFLSPKMTLDLAEYLGMDTSMKDFCSREANEVEIEDEKKLL</sequence>
<dbReference type="InterPro" id="IPR002347">
    <property type="entry name" value="SDR_fam"/>
</dbReference>
<keyword evidence="2" id="KW-0560">Oxidoreductase</keyword>
<protein>
    <submittedName>
        <fullName evidence="6">Short-chain dehydrogenase/reductase family 16C member 6-like</fullName>
    </submittedName>
</protein>
<keyword evidence="3" id="KW-0520">NAD</keyword>
<dbReference type="eggNOG" id="KOG1201">
    <property type="taxonomic scope" value="Eukaryota"/>
</dbReference>
<proteinExistence type="inferred from homology"/>
<dbReference type="PANTHER" id="PTHR24322:SF341">
    <property type="entry name" value="SHORT-CHAIN DEHYDROGENASE_REDUCTASE FAMILY 16C MEMBER 6"/>
    <property type="match status" value="1"/>
</dbReference>
<evidence type="ECO:0000256" key="3">
    <source>
        <dbReference type="ARBA" id="ARBA00023027"/>
    </source>
</evidence>
<evidence type="ECO:0000313" key="6">
    <source>
        <dbReference type="RefSeq" id="XP_007531586.1"/>
    </source>
</evidence>
<dbReference type="FunCoup" id="A0A1S3A9N8">
    <property type="interactions" value="49"/>
</dbReference>
<reference evidence="6" key="2">
    <citation type="submission" date="2025-08" db="UniProtKB">
        <authorList>
            <consortium name="RefSeq"/>
        </authorList>
    </citation>
    <scope>IDENTIFICATION</scope>
</reference>
<dbReference type="FunFam" id="3.40.50.720:FF:000202">
    <property type="entry name" value="Short-chain dehydrogenase/reductase family 16C member 6"/>
    <property type="match status" value="1"/>
</dbReference>
<dbReference type="InParanoid" id="A0A1S3A9N8"/>
<evidence type="ECO:0000256" key="2">
    <source>
        <dbReference type="ARBA" id="ARBA00023002"/>
    </source>
</evidence>
<dbReference type="PRINTS" id="PR00080">
    <property type="entry name" value="SDRFAMILY"/>
</dbReference>
<comment type="similarity">
    <text evidence="1 4">Belongs to the short-chain dehydrogenases/reductases (SDR) family.</text>
</comment>
<dbReference type="GO" id="GO:0016616">
    <property type="term" value="F:oxidoreductase activity, acting on the CH-OH group of donors, NAD or NADP as acceptor"/>
    <property type="evidence" value="ECO:0007669"/>
    <property type="project" value="TreeGrafter"/>
</dbReference>
<dbReference type="PANTHER" id="PTHR24322">
    <property type="entry name" value="PKSB"/>
    <property type="match status" value="1"/>
</dbReference>
<keyword evidence="5" id="KW-1185">Reference proteome</keyword>
<accession>A0A1S3A9N8</accession>
<dbReference type="PRINTS" id="PR00081">
    <property type="entry name" value="GDHRDH"/>
</dbReference>
<evidence type="ECO:0000256" key="1">
    <source>
        <dbReference type="ARBA" id="ARBA00006484"/>
    </source>
</evidence>
<dbReference type="AlphaFoldDB" id="A0A1S3A9N8"/>
<organism evidence="5 6">
    <name type="scientific">Erinaceus europaeus</name>
    <name type="common">Western European hedgehog</name>
    <dbReference type="NCBI Taxonomy" id="9365"/>
    <lineage>
        <taxon>Eukaryota</taxon>
        <taxon>Metazoa</taxon>
        <taxon>Chordata</taxon>
        <taxon>Craniata</taxon>
        <taxon>Vertebrata</taxon>
        <taxon>Euteleostomi</taxon>
        <taxon>Mammalia</taxon>
        <taxon>Eutheria</taxon>
        <taxon>Laurasiatheria</taxon>
        <taxon>Eulipotyphla</taxon>
        <taxon>Erinaceidae</taxon>
        <taxon>Erinaceinae</taxon>
        <taxon>Erinaceus</taxon>
    </lineage>
</organism>
<dbReference type="InterPro" id="IPR036291">
    <property type="entry name" value="NAD(P)-bd_dom_sf"/>
</dbReference>
<dbReference type="CDD" id="cd05339">
    <property type="entry name" value="17beta-HSDXI-like_SDR_c"/>
    <property type="match status" value="1"/>
</dbReference>
<dbReference type="OrthoDB" id="10253736at2759"/>
<evidence type="ECO:0000313" key="5">
    <source>
        <dbReference type="Proteomes" id="UP001652624"/>
    </source>
</evidence>
<gene>
    <name evidence="6" type="primary">LOC103121032</name>
</gene>
<evidence type="ECO:0000256" key="4">
    <source>
        <dbReference type="RuleBase" id="RU000363"/>
    </source>
</evidence>
<dbReference type="Gene3D" id="3.40.50.720">
    <property type="entry name" value="NAD(P)-binding Rossmann-like Domain"/>
    <property type="match status" value="1"/>
</dbReference>
<reference evidence="5" key="1">
    <citation type="submission" date="2025-05" db="UniProtKB">
        <authorList>
            <consortium name="RefSeq"/>
        </authorList>
    </citation>
    <scope>NUCLEOTIDE SEQUENCE [LARGE SCALE GENOMIC DNA]</scope>
</reference>
<name>A0A1S3A9N8_ERIEU</name>
<dbReference type="SUPFAM" id="SSF51735">
    <property type="entry name" value="NAD(P)-binding Rossmann-fold domains"/>
    <property type="match status" value="1"/>
</dbReference>
<dbReference type="RefSeq" id="XP_007531586.1">
    <property type="nucleotide sequence ID" value="XM_007531524.2"/>
</dbReference>